<dbReference type="AlphaFoldDB" id="A0A9N9LZ80"/>
<evidence type="ECO:0000313" key="2">
    <source>
        <dbReference type="Proteomes" id="UP000701801"/>
    </source>
</evidence>
<name>A0A9N9LZ80_9HELO</name>
<organism evidence="1 2">
    <name type="scientific">Hymenoscyphus albidus</name>
    <dbReference type="NCBI Taxonomy" id="595503"/>
    <lineage>
        <taxon>Eukaryota</taxon>
        <taxon>Fungi</taxon>
        <taxon>Dikarya</taxon>
        <taxon>Ascomycota</taxon>
        <taxon>Pezizomycotina</taxon>
        <taxon>Leotiomycetes</taxon>
        <taxon>Helotiales</taxon>
        <taxon>Helotiaceae</taxon>
        <taxon>Hymenoscyphus</taxon>
    </lineage>
</organism>
<sequence length="113" mass="12082">MGLVRGYDSQFPLLTPRALLDTSVHKGSGILKNIWSRLKIERKVRPFSWPRPVKIQARDMATGLPAVGPRTIAATFTPLHSFAGGGNGMVSPVQLGLNSTPEAFSLSSVLGSP</sequence>
<gene>
    <name evidence="1" type="ORF">HYALB_00013586</name>
</gene>
<keyword evidence="2" id="KW-1185">Reference proteome</keyword>
<dbReference type="Proteomes" id="UP000701801">
    <property type="component" value="Unassembled WGS sequence"/>
</dbReference>
<comment type="caution">
    <text evidence="1">The sequence shown here is derived from an EMBL/GenBank/DDBJ whole genome shotgun (WGS) entry which is preliminary data.</text>
</comment>
<protein>
    <submittedName>
        <fullName evidence="1">Uncharacterized protein</fullName>
    </submittedName>
</protein>
<proteinExistence type="predicted"/>
<accession>A0A9N9LZ80</accession>
<evidence type="ECO:0000313" key="1">
    <source>
        <dbReference type="EMBL" id="CAG8981174.1"/>
    </source>
</evidence>
<dbReference type="EMBL" id="CAJVRM010000452">
    <property type="protein sequence ID" value="CAG8981174.1"/>
    <property type="molecule type" value="Genomic_DNA"/>
</dbReference>
<reference evidence="1" key="1">
    <citation type="submission" date="2021-07" db="EMBL/GenBank/DDBJ databases">
        <authorList>
            <person name="Durling M."/>
        </authorList>
    </citation>
    <scope>NUCLEOTIDE SEQUENCE</scope>
</reference>